<dbReference type="PROSITE" id="PS51365">
    <property type="entry name" value="RENAL_DIPEPTIDASE_2"/>
    <property type="match status" value="1"/>
</dbReference>
<dbReference type="Gene3D" id="3.20.20.140">
    <property type="entry name" value="Metal-dependent hydrolases"/>
    <property type="match status" value="1"/>
</dbReference>
<dbReference type="GO" id="GO:0070573">
    <property type="term" value="F:metallodipeptidase activity"/>
    <property type="evidence" value="ECO:0007669"/>
    <property type="project" value="InterPro"/>
</dbReference>
<keyword evidence="3" id="KW-1185">Reference proteome</keyword>
<sequence>MQNSYFRMLPVLLALLSPGLGLAQKPDPALVTKANTIHNQAFVLDSHQDTPINLVKPGFDISKDHDSQEAQVDLPKMQRGGLDGAFWAVYLGQGPRTPEGNAAAKQEALTIFNAIRSTIQAHSSALDLATTEEQALQIRRVGKRAIFIGMENAYPIGQDLGSLKSFYDLGVRYITLCHGSNNDICDSATDPTGPEHQGLSAFGKQAVVEMNRLGMMIDVSHASDSTFYDVLRLTKAPIIASHSSSRALSNVPRNLSDDMLRALAKNDGVVQLNLYSAYVKTEAKTPERLAAEQAFFAKWNIKNFLNVYGLPAAEQQQAQAELLQLEAQYPVALATVQDAANLIDHVVKVAGIDHVGIGTDFDGGTRLTGLADVGELPALTLELVKRGYSEKDINKIWSGNLFRVMKAVDKARALVTVKK</sequence>
<name>A0A2M9B920_9BACT</name>
<evidence type="ECO:0000313" key="2">
    <source>
        <dbReference type="EMBL" id="PJJ54439.1"/>
    </source>
</evidence>
<dbReference type="SUPFAM" id="SSF51556">
    <property type="entry name" value="Metallo-dependent hydrolases"/>
    <property type="match status" value="1"/>
</dbReference>
<comment type="caution">
    <text evidence="2">The sequence shown here is derived from an EMBL/GenBank/DDBJ whole genome shotgun (WGS) entry which is preliminary data.</text>
</comment>
<dbReference type="Proteomes" id="UP000228535">
    <property type="component" value="Unassembled WGS sequence"/>
</dbReference>
<reference evidence="2 3" key="1">
    <citation type="submission" date="2017-11" db="EMBL/GenBank/DDBJ databases">
        <title>Genomic Encyclopedia of Archaeal and Bacterial Type Strains, Phase II (KMG-II): From Individual Species to Whole Genera.</title>
        <authorList>
            <person name="Goeker M."/>
        </authorList>
    </citation>
    <scope>NUCLEOTIDE SEQUENCE [LARGE SCALE GENOMIC DNA]</scope>
    <source>
        <strain evidence="2 3">DSM 11115</strain>
    </source>
</reference>
<feature type="chain" id="PRO_5014896263" evidence="1">
    <location>
        <begin position="24"/>
        <end position="419"/>
    </location>
</feature>
<feature type="signal peptide" evidence="1">
    <location>
        <begin position="1"/>
        <end position="23"/>
    </location>
</feature>
<evidence type="ECO:0000313" key="3">
    <source>
        <dbReference type="Proteomes" id="UP000228535"/>
    </source>
</evidence>
<evidence type="ECO:0000256" key="1">
    <source>
        <dbReference type="SAM" id="SignalP"/>
    </source>
</evidence>
<dbReference type="InterPro" id="IPR008257">
    <property type="entry name" value="Pept_M19"/>
</dbReference>
<keyword evidence="1" id="KW-0732">Signal</keyword>
<dbReference type="PANTHER" id="PTHR10443:SF12">
    <property type="entry name" value="DIPEPTIDASE"/>
    <property type="match status" value="1"/>
</dbReference>
<dbReference type="AlphaFoldDB" id="A0A2M9B920"/>
<gene>
    <name evidence="2" type="ORF">CLV45_2776</name>
</gene>
<dbReference type="GO" id="GO:0006508">
    <property type="term" value="P:proteolysis"/>
    <property type="evidence" value="ECO:0007669"/>
    <property type="project" value="InterPro"/>
</dbReference>
<dbReference type="Gene3D" id="1.10.287.650">
    <property type="entry name" value="L27 domain"/>
    <property type="match status" value="1"/>
</dbReference>
<dbReference type="PANTHER" id="PTHR10443">
    <property type="entry name" value="MICROSOMAL DIPEPTIDASE"/>
    <property type="match status" value="1"/>
</dbReference>
<dbReference type="Pfam" id="PF01244">
    <property type="entry name" value="Peptidase_M19"/>
    <property type="match status" value="1"/>
</dbReference>
<proteinExistence type="predicted"/>
<organism evidence="2 3">
    <name type="scientific">Hymenobacter chitinivorans DSM 11115</name>
    <dbReference type="NCBI Taxonomy" id="1121954"/>
    <lineage>
        <taxon>Bacteria</taxon>
        <taxon>Pseudomonadati</taxon>
        <taxon>Bacteroidota</taxon>
        <taxon>Cytophagia</taxon>
        <taxon>Cytophagales</taxon>
        <taxon>Hymenobacteraceae</taxon>
        <taxon>Hymenobacter</taxon>
    </lineage>
</organism>
<protein>
    <submittedName>
        <fullName evidence="2">Membrane dipeptidase</fullName>
    </submittedName>
</protein>
<dbReference type="CDD" id="cd01301">
    <property type="entry name" value="rDP_like"/>
    <property type="match status" value="1"/>
</dbReference>
<dbReference type="EMBL" id="PGFA01000002">
    <property type="protein sequence ID" value="PJJ54439.1"/>
    <property type="molecule type" value="Genomic_DNA"/>
</dbReference>
<dbReference type="InterPro" id="IPR032466">
    <property type="entry name" value="Metal_Hydrolase"/>
</dbReference>
<accession>A0A2M9B920</accession>